<reference evidence="14 15" key="1">
    <citation type="submission" date="2018-08" db="EMBL/GenBank/DDBJ databases">
        <title>The multiple taxonomic identification of Sphingomonas gilva.</title>
        <authorList>
            <person name="Zhu D."/>
            <person name="Zheng S."/>
        </authorList>
    </citation>
    <scope>NUCLEOTIDE SEQUENCE [LARGE SCALE GENOMIC DNA]</scope>
    <source>
        <strain evidence="14 15">ZDH117</strain>
    </source>
</reference>
<evidence type="ECO:0000313" key="14">
    <source>
        <dbReference type="EMBL" id="RHW17086.1"/>
    </source>
</evidence>
<dbReference type="OrthoDB" id="7189369at2"/>
<feature type="domain" description="General secretion pathway GspH" evidence="13">
    <location>
        <begin position="73"/>
        <end position="173"/>
    </location>
</feature>
<dbReference type="EMBL" id="QWLV01000006">
    <property type="protein sequence ID" value="RHW17086.1"/>
    <property type="molecule type" value="Genomic_DNA"/>
</dbReference>
<sequence length="179" mass="18245">MATPIRARTGRSTSGPTARTEPRAARAIMPTSPTGSDSGFTLVELMVVVAIIGMAAGAVVMSMPSGDGAVRSAAEKLAARTTVARDLAIVDGRATILVVNSDGYTFAQRSGGVMRPLEQRGLRQAALPEGMRAMLGNRSAGEVRFDPTGLADPATVMLTSGGTSATVRIAADGSVNVEG</sequence>
<evidence type="ECO:0000256" key="9">
    <source>
        <dbReference type="ARBA" id="ARBA00025772"/>
    </source>
</evidence>
<dbReference type="GO" id="GO:0005886">
    <property type="term" value="C:plasma membrane"/>
    <property type="evidence" value="ECO:0007669"/>
    <property type="project" value="UniProtKB-SubCell"/>
</dbReference>
<dbReference type="NCBIfam" id="TIGR02532">
    <property type="entry name" value="IV_pilin_GFxxxE"/>
    <property type="match status" value="1"/>
</dbReference>
<evidence type="ECO:0000256" key="12">
    <source>
        <dbReference type="SAM" id="Phobius"/>
    </source>
</evidence>
<dbReference type="PRINTS" id="PR00885">
    <property type="entry name" value="BCTERIALGSPH"/>
</dbReference>
<comment type="similarity">
    <text evidence="9">Belongs to the GSP H family.</text>
</comment>
<evidence type="ECO:0000256" key="8">
    <source>
        <dbReference type="ARBA" id="ARBA00023136"/>
    </source>
</evidence>
<protein>
    <recommendedName>
        <fullName evidence="2">Type II secretion system protein H</fullName>
    </recommendedName>
    <alternativeName>
        <fullName evidence="10">General secretion pathway protein H</fullName>
    </alternativeName>
</protein>
<proteinExistence type="inferred from homology"/>
<keyword evidence="8 12" id="KW-0472">Membrane</keyword>
<evidence type="ECO:0000256" key="2">
    <source>
        <dbReference type="ARBA" id="ARBA00021549"/>
    </source>
</evidence>
<feature type="transmembrane region" description="Helical" evidence="12">
    <location>
        <begin position="39"/>
        <end position="61"/>
    </location>
</feature>
<comment type="subcellular location">
    <subcellularLocation>
        <location evidence="1">Cell inner membrane</location>
        <topology evidence="1">Single-pass membrane protein</topology>
    </subcellularLocation>
</comment>
<dbReference type="SUPFAM" id="SSF54523">
    <property type="entry name" value="Pili subunits"/>
    <property type="match status" value="1"/>
</dbReference>
<dbReference type="Pfam" id="PF12019">
    <property type="entry name" value="GspH"/>
    <property type="match status" value="1"/>
</dbReference>
<dbReference type="InterPro" id="IPR012902">
    <property type="entry name" value="N_methyl_site"/>
</dbReference>
<dbReference type="Pfam" id="PF07963">
    <property type="entry name" value="N_methyl"/>
    <property type="match status" value="1"/>
</dbReference>
<evidence type="ECO:0000256" key="3">
    <source>
        <dbReference type="ARBA" id="ARBA00022475"/>
    </source>
</evidence>
<evidence type="ECO:0000259" key="13">
    <source>
        <dbReference type="Pfam" id="PF12019"/>
    </source>
</evidence>
<dbReference type="Proteomes" id="UP000266693">
    <property type="component" value="Unassembled WGS sequence"/>
</dbReference>
<keyword evidence="6 12" id="KW-0812">Transmembrane</keyword>
<dbReference type="GO" id="GO:0015627">
    <property type="term" value="C:type II protein secretion system complex"/>
    <property type="evidence" value="ECO:0007669"/>
    <property type="project" value="InterPro"/>
</dbReference>
<keyword evidence="5" id="KW-0997">Cell inner membrane</keyword>
<dbReference type="InterPro" id="IPR045584">
    <property type="entry name" value="Pilin-like"/>
</dbReference>
<dbReference type="AlphaFoldDB" id="A0A396RN02"/>
<keyword evidence="7 12" id="KW-1133">Transmembrane helix</keyword>
<evidence type="ECO:0000256" key="6">
    <source>
        <dbReference type="ARBA" id="ARBA00022692"/>
    </source>
</evidence>
<dbReference type="PROSITE" id="PS00409">
    <property type="entry name" value="PROKAR_NTER_METHYL"/>
    <property type="match status" value="1"/>
</dbReference>
<evidence type="ECO:0000256" key="10">
    <source>
        <dbReference type="ARBA" id="ARBA00030775"/>
    </source>
</evidence>
<accession>A0A396RN02</accession>
<evidence type="ECO:0000313" key="15">
    <source>
        <dbReference type="Proteomes" id="UP000266693"/>
    </source>
</evidence>
<organism evidence="14 15">
    <name type="scientific">Sphingomonas gilva</name>
    <dbReference type="NCBI Taxonomy" id="2305907"/>
    <lineage>
        <taxon>Bacteria</taxon>
        <taxon>Pseudomonadati</taxon>
        <taxon>Pseudomonadota</taxon>
        <taxon>Alphaproteobacteria</taxon>
        <taxon>Sphingomonadales</taxon>
        <taxon>Sphingomonadaceae</taxon>
        <taxon>Sphingomonas</taxon>
    </lineage>
</organism>
<name>A0A396RN02_9SPHN</name>
<dbReference type="GO" id="GO:0015628">
    <property type="term" value="P:protein secretion by the type II secretion system"/>
    <property type="evidence" value="ECO:0007669"/>
    <property type="project" value="InterPro"/>
</dbReference>
<dbReference type="InterPro" id="IPR002416">
    <property type="entry name" value="T2SS_protein-GspH"/>
</dbReference>
<gene>
    <name evidence="14" type="primary">gspH</name>
    <name evidence="14" type="ORF">D1610_12540</name>
</gene>
<evidence type="ECO:0000256" key="7">
    <source>
        <dbReference type="ARBA" id="ARBA00022989"/>
    </source>
</evidence>
<evidence type="ECO:0000256" key="5">
    <source>
        <dbReference type="ARBA" id="ARBA00022519"/>
    </source>
</evidence>
<feature type="region of interest" description="Disordered" evidence="11">
    <location>
        <begin position="1"/>
        <end position="23"/>
    </location>
</feature>
<keyword evidence="4" id="KW-0488">Methylation</keyword>
<dbReference type="InterPro" id="IPR022346">
    <property type="entry name" value="T2SS_GspH"/>
</dbReference>
<evidence type="ECO:0000256" key="11">
    <source>
        <dbReference type="SAM" id="MobiDB-lite"/>
    </source>
</evidence>
<evidence type="ECO:0000256" key="1">
    <source>
        <dbReference type="ARBA" id="ARBA00004377"/>
    </source>
</evidence>
<dbReference type="Gene3D" id="3.55.40.10">
    <property type="entry name" value="minor pseudopilin epsh domain"/>
    <property type="match status" value="1"/>
</dbReference>
<evidence type="ECO:0000256" key="4">
    <source>
        <dbReference type="ARBA" id="ARBA00022481"/>
    </source>
</evidence>
<keyword evidence="15" id="KW-1185">Reference proteome</keyword>
<comment type="caution">
    <text evidence="14">The sequence shown here is derived from an EMBL/GenBank/DDBJ whole genome shotgun (WGS) entry which is preliminary data.</text>
</comment>
<keyword evidence="3" id="KW-1003">Cell membrane</keyword>